<feature type="region of interest" description="Disordered" evidence="1">
    <location>
        <begin position="34"/>
        <end position="56"/>
    </location>
</feature>
<dbReference type="AlphaFoldDB" id="A0A067T7F5"/>
<dbReference type="EMBL" id="KL142373">
    <property type="protein sequence ID" value="KDR79120.1"/>
    <property type="molecule type" value="Genomic_DNA"/>
</dbReference>
<gene>
    <name evidence="2" type="ORF">GALMADRAFT_242991</name>
</gene>
<keyword evidence="3" id="KW-1185">Reference proteome</keyword>
<feature type="compositionally biased region" description="Polar residues" evidence="1">
    <location>
        <begin position="34"/>
        <end position="44"/>
    </location>
</feature>
<proteinExistence type="predicted"/>
<dbReference type="OrthoDB" id="3258555at2759"/>
<name>A0A067T7F5_GALM3</name>
<evidence type="ECO:0008006" key="4">
    <source>
        <dbReference type="Google" id="ProtNLM"/>
    </source>
</evidence>
<evidence type="ECO:0000313" key="3">
    <source>
        <dbReference type="Proteomes" id="UP000027222"/>
    </source>
</evidence>
<feature type="region of interest" description="Disordered" evidence="1">
    <location>
        <begin position="449"/>
        <end position="527"/>
    </location>
</feature>
<feature type="compositionally biased region" description="Acidic residues" evidence="1">
    <location>
        <begin position="482"/>
        <end position="504"/>
    </location>
</feature>
<organism evidence="2 3">
    <name type="scientific">Galerina marginata (strain CBS 339.88)</name>
    <dbReference type="NCBI Taxonomy" id="685588"/>
    <lineage>
        <taxon>Eukaryota</taxon>
        <taxon>Fungi</taxon>
        <taxon>Dikarya</taxon>
        <taxon>Basidiomycota</taxon>
        <taxon>Agaricomycotina</taxon>
        <taxon>Agaricomycetes</taxon>
        <taxon>Agaricomycetidae</taxon>
        <taxon>Agaricales</taxon>
        <taxon>Agaricineae</taxon>
        <taxon>Strophariaceae</taxon>
        <taxon>Galerina</taxon>
    </lineage>
</organism>
<evidence type="ECO:0000313" key="2">
    <source>
        <dbReference type="EMBL" id="KDR79120.1"/>
    </source>
</evidence>
<sequence>MDDTCTDESTKLESRAGVGDMEQFDQLIHSNSHLHPAVSTSSPKKSVLETPSPHKPFSHPPPEILHLIFERTIPLPLLLDSSLSFSHNSLFCQVLRQKKAIINVCRTWYRAGLPFLYECVYIRRVYQLLWLLRTLVHSPRNMDLKKMIKTIDIYCHVPDAYGKHFERQLRALLCLCHRVASCNFRSSLPFTTSVWHAITNITQLSLPEGITLISLESILSLISPRIESLSFHIPRPDPVSGLLTTTTQPKPVHFPALRSVSIGLPPPSAPILDGLLQSWGLPELENLTFLMRVYRTEPFRISTLANFCTSHGQRVRYLHFVVPWPTSLQIDIQPILNACPALEHIVLSSRDWMPLAHTRVRWVDVWDNEVGPDGVRKKMEAWVDGLRALERVRVLPCYLRGDDAHSVDIPLLVPPCMVVDPKDAFECMFLGVGIRHEVGEIRYIQPGWRGEHGKESEDEKDEVSSESEYGAGFERENHFEGDGEIQSDFTDTDDDSDSDSEADEVSPGGHGDQNEIDGLETDFPWLDPFCL</sequence>
<dbReference type="Proteomes" id="UP000027222">
    <property type="component" value="Unassembled WGS sequence"/>
</dbReference>
<reference evidence="3" key="1">
    <citation type="journal article" date="2014" name="Proc. Natl. Acad. Sci. U.S.A.">
        <title>Extensive sampling of basidiomycete genomes demonstrates inadequacy of the white-rot/brown-rot paradigm for wood decay fungi.</title>
        <authorList>
            <person name="Riley R."/>
            <person name="Salamov A.A."/>
            <person name="Brown D.W."/>
            <person name="Nagy L.G."/>
            <person name="Floudas D."/>
            <person name="Held B.W."/>
            <person name="Levasseur A."/>
            <person name="Lombard V."/>
            <person name="Morin E."/>
            <person name="Otillar R."/>
            <person name="Lindquist E.A."/>
            <person name="Sun H."/>
            <person name="LaButti K.M."/>
            <person name="Schmutz J."/>
            <person name="Jabbour D."/>
            <person name="Luo H."/>
            <person name="Baker S.E."/>
            <person name="Pisabarro A.G."/>
            <person name="Walton J.D."/>
            <person name="Blanchette R.A."/>
            <person name="Henrissat B."/>
            <person name="Martin F."/>
            <person name="Cullen D."/>
            <person name="Hibbett D.S."/>
            <person name="Grigoriev I.V."/>
        </authorList>
    </citation>
    <scope>NUCLEOTIDE SEQUENCE [LARGE SCALE GENOMIC DNA]</scope>
    <source>
        <strain evidence="3">CBS 339.88</strain>
    </source>
</reference>
<accession>A0A067T7F5</accession>
<evidence type="ECO:0000256" key="1">
    <source>
        <dbReference type="SAM" id="MobiDB-lite"/>
    </source>
</evidence>
<protein>
    <recommendedName>
        <fullName evidence="4">F-box domain-containing protein</fullName>
    </recommendedName>
</protein>
<dbReference type="HOGENOM" id="CLU_030668_0_0_1"/>